<dbReference type="Gene3D" id="2.120.10.30">
    <property type="entry name" value="TolB, C-terminal domain"/>
    <property type="match status" value="1"/>
</dbReference>
<protein>
    <recommendedName>
        <fullName evidence="3">Strictosidine synthase conserved region domain-containing protein</fullName>
    </recommendedName>
</protein>
<evidence type="ECO:0008006" key="3">
    <source>
        <dbReference type="Google" id="ProtNLM"/>
    </source>
</evidence>
<sequence length="365" mass="38974">MIPALREIAHRILGRGEGAITVPPFDGALKPNQVLESAEVVAEFAAAEDLASDGSTLYVADGQLVLRFDGSTTHELRRFDAPVTAICVLANARLAVALDGREIRVIDLAGGGAEDRVYSGPELHAINALAPGDADTLLATSGSVTESCAEWARDLMNRGRTGRLLSISLSSGGIRVVASGLGYAFGVVTAGATTTVSESWRHRIVAIDGDGGVRPLLDHLPVYPSRISAAAGGGFWLTAFIARTQLVEFVLREPGYRRRMIAEIDPEFWIVPRLRSGESFREPMQGAHLKTMGVIKPWAPPRSYGLVVRLDDDFTPLYSLHSRVDGHNHGVVAAAEVGDGLYVLAKGPGRLLRLSLATVKRELGA</sequence>
<dbReference type="OrthoDB" id="8872498at2"/>
<evidence type="ECO:0000313" key="2">
    <source>
        <dbReference type="Proteomes" id="UP000032515"/>
    </source>
</evidence>
<accession>A0A0D7EK86</accession>
<gene>
    <name evidence="1" type="ORF">OO17_16275</name>
</gene>
<name>A0A0D7EK86_RHOPL</name>
<proteinExistence type="predicted"/>
<dbReference type="PATRIC" id="fig|1076.23.peg.3480"/>
<reference evidence="1 2" key="1">
    <citation type="submission" date="2014-11" db="EMBL/GenBank/DDBJ databases">
        <title>Genomics and ecophysiology of heterotrophic nitrogen fixing bacteria isolated from estuarine surface water.</title>
        <authorList>
            <person name="Bentzon-Tilia M."/>
            <person name="Severin I."/>
            <person name="Hansen L.H."/>
            <person name="Riemann L."/>
        </authorList>
    </citation>
    <scope>NUCLEOTIDE SEQUENCE [LARGE SCALE GENOMIC DNA]</scope>
    <source>
        <strain evidence="1 2">BAL398</strain>
    </source>
</reference>
<comment type="caution">
    <text evidence="1">The sequence shown here is derived from an EMBL/GenBank/DDBJ whole genome shotgun (WGS) entry which is preliminary data.</text>
</comment>
<dbReference type="SUPFAM" id="SSF63829">
    <property type="entry name" value="Calcium-dependent phosphotriesterase"/>
    <property type="match status" value="1"/>
</dbReference>
<dbReference type="RefSeq" id="WP_044413115.1">
    <property type="nucleotide sequence ID" value="NZ_JXXE01000325.1"/>
</dbReference>
<dbReference type="EMBL" id="JXXE01000325">
    <property type="protein sequence ID" value="KIZ40950.1"/>
    <property type="molecule type" value="Genomic_DNA"/>
</dbReference>
<dbReference type="AlphaFoldDB" id="A0A0D7EK86"/>
<evidence type="ECO:0000313" key="1">
    <source>
        <dbReference type="EMBL" id="KIZ40950.1"/>
    </source>
</evidence>
<dbReference type="InterPro" id="IPR011042">
    <property type="entry name" value="6-blade_b-propeller_TolB-like"/>
</dbReference>
<dbReference type="Proteomes" id="UP000032515">
    <property type="component" value="Unassembled WGS sequence"/>
</dbReference>
<organism evidence="1 2">
    <name type="scientific">Rhodopseudomonas palustris</name>
    <dbReference type="NCBI Taxonomy" id="1076"/>
    <lineage>
        <taxon>Bacteria</taxon>
        <taxon>Pseudomonadati</taxon>
        <taxon>Pseudomonadota</taxon>
        <taxon>Alphaproteobacteria</taxon>
        <taxon>Hyphomicrobiales</taxon>
        <taxon>Nitrobacteraceae</taxon>
        <taxon>Rhodopseudomonas</taxon>
    </lineage>
</organism>